<dbReference type="EMBL" id="ML769406">
    <property type="protein sequence ID" value="KAE9405854.1"/>
    <property type="molecule type" value="Genomic_DNA"/>
</dbReference>
<dbReference type="AlphaFoldDB" id="A0A6A4IAP4"/>
<keyword evidence="2" id="KW-1185">Reference proteome</keyword>
<dbReference type="Proteomes" id="UP000799118">
    <property type="component" value="Unassembled WGS sequence"/>
</dbReference>
<organism evidence="1 2">
    <name type="scientific">Gymnopus androsaceus JB14</name>
    <dbReference type="NCBI Taxonomy" id="1447944"/>
    <lineage>
        <taxon>Eukaryota</taxon>
        <taxon>Fungi</taxon>
        <taxon>Dikarya</taxon>
        <taxon>Basidiomycota</taxon>
        <taxon>Agaricomycotina</taxon>
        <taxon>Agaricomycetes</taxon>
        <taxon>Agaricomycetidae</taxon>
        <taxon>Agaricales</taxon>
        <taxon>Marasmiineae</taxon>
        <taxon>Omphalotaceae</taxon>
        <taxon>Gymnopus</taxon>
    </lineage>
</organism>
<evidence type="ECO:0000313" key="2">
    <source>
        <dbReference type="Proteomes" id="UP000799118"/>
    </source>
</evidence>
<accession>A0A6A4IAP4</accession>
<gene>
    <name evidence="1" type="ORF">BT96DRAFT_306759</name>
</gene>
<proteinExistence type="predicted"/>
<protein>
    <submittedName>
        <fullName evidence="1">Uncharacterized protein</fullName>
    </submittedName>
</protein>
<sequence length="325" mass="36344">MAPPKFFQNASQFTIQESEFNAVAGDLIVNSNTNNYFGGAPSSQMISASGRQFRVIPDGDIFVLSTSSSAIKDSQGLVKVVRSISTIQVVGLRESNKFTAVTYEGPQSQQAFEDDLVQHSQSRHPNLMQLFGLVQGRSVPAMIFHSELIPLQHFAEQCSSSPLALAYLKHRYTIDSLKAERAVTGSIFSTNVWHIVDEQFWIEPSSGLICAGPFAPFSNYTGVQRSDANSWWNQLNHLENIPQLKFAFYKSDNEIIRHIEDHFESVVSFVASQLADYRDPACKGGSGHFFTLGSVISIPEPTWENHCSNRFLQNTLFSWEVEHIQ</sequence>
<reference evidence="1" key="1">
    <citation type="journal article" date="2019" name="Environ. Microbiol.">
        <title>Fungal ecological strategies reflected in gene transcription - a case study of two litter decomposers.</title>
        <authorList>
            <person name="Barbi F."/>
            <person name="Kohler A."/>
            <person name="Barry K."/>
            <person name="Baskaran P."/>
            <person name="Daum C."/>
            <person name="Fauchery L."/>
            <person name="Ihrmark K."/>
            <person name="Kuo A."/>
            <person name="LaButti K."/>
            <person name="Lipzen A."/>
            <person name="Morin E."/>
            <person name="Grigoriev I.V."/>
            <person name="Henrissat B."/>
            <person name="Lindahl B."/>
            <person name="Martin F."/>
        </authorList>
    </citation>
    <scope>NUCLEOTIDE SEQUENCE</scope>
    <source>
        <strain evidence="1">JB14</strain>
    </source>
</reference>
<name>A0A6A4IAP4_9AGAR</name>
<evidence type="ECO:0000313" key="1">
    <source>
        <dbReference type="EMBL" id="KAE9405854.1"/>
    </source>
</evidence>
<dbReference type="OrthoDB" id="3006800at2759"/>